<protein>
    <recommendedName>
        <fullName evidence="8">Major facilitator superfamily (MFS) profile domain-containing protein</fullName>
    </recommendedName>
</protein>
<keyword evidence="4 7" id="KW-1133">Transmembrane helix</keyword>
<dbReference type="PANTHER" id="PTHR23501:SF177">
    <property type="entry name" value="MAJOR FACILITATOR SUPERFAMILY (MFS) PROFILE DOMAIN-CONTAINING PROTEIN-RELATED"/>
    <property type="match status" value="1"/>
</dbReference>
<dbReference type="Gene3D" id="1.20.1250.20">
    <property type="entry name" value="MFS general substrate transporter like domains"/>
    <property type="match status" value="1"/>
</dbReference>
<feature type="transmembrane region" description="Helical" evidence="7">
    <location>
        <begin position="58"/>
        <end position="80"/>
    </location>
</feature>
<keyword evidence="10" id="KW-1185">Reference proteome</keyword>
<evidence type="ECO:0000313" key="10">
    <source>
        <dbReference type="Proteomes" id="UP000191408"/>
    </source>
</evidence>
<keyword evidence="5 7" id="KW-0472">Membrane</keyword>
<proteinExistence type="predicted"/>
<evidence type="ECO:0000256" key="1">
    <source>
        <dbReference type="ARBA" id="ARBA00004141"/>
    </source>
</evidence>
<evidence type="ECO:0000256" key="2">
    <source>
        <dbReference type="ARBA" id="ARBA00022448"/>
    </source>
</evidence>
<feature type="transmembrane region" description="Helical" evidence="7">
    <location>
        <begin position="396"/>
        <end position="418"/>
    </location>
</feature>
<gene>
    <name evidence="9" type="ORF">PENPOL_c020G07706</name>
</gene>
<feature type="transmembrane region" description="Helical" evidence="7">
    <location>
        <begin position="191"/>
        <end position="211"/>
    </location>
</feature>
<keyword evidence="2" id="KW-0813">Transport</keyword>
<dbReference type="Gene3D" id="1.20.1720.10">
    <property type="entry name" value="Multidrug resistance protein D"/>
    <property type="match status" value="1"/>
</dbReference>
<dbReference type="EMBL" id="MDYM01000020">
    <property type="protein sequence ID" value="OQD60851.1"/>
    <property type="molecule type" value="Genomic_DNA"/>
</dbReference>
<feature type="domain" description="Major facilitator superfamily (MFS) profile" evidence="8">
    <location>
        <begin position="61"/>
        <end position="558"/>
    </location>
</feature>
<dbReference type="InterPro" id="IPR020846">
    <property type="entry name" value="MFS_dom"/>
</dbReference>
<accession>A0A1V6N823</accession>
<evidence type="ECO:0000256" key="3">
    <source>
        <dbReference type="ARBA" id="ARBA00022692"/>
    </source>
</evidence>
<feature type="transmembrane region" description="Helical" evidence="7">
    <location>
        <begin position="134"/>
        <end position="153"/>
    </location>
</feature>
<dbReference type="Proteomes" id="UP000191408">
    <property type="component" value="Unassembled WGS sequence"/>
</dbReference>
<dbReference type="SUPFAM" id="SSF103473">
    <property type="entry name" value="MFS general substrate transporter"/>
    <property type="match status" value="1"/>
</dbReference>
<reference evidence="10" key="1">
    <citation type="journal article" date="2017" name="Nat. Microbiol.">
        <title>Global analysis of biosynthetic gene clusters reveals vast potential of secondary metabolite production in Penicillium species.</title>
        <authorList>
            <person name="Nielsen J.C."/>
            <person name="Grijseels S."/>
            <person name="Prigent S."/>
            <person name="Ji B."/>
            <person name="Dainat J."/>
            <person name="Nielsen K.F."/>
            <person name="Frisvad J.C."/>
            <person name="Workman M."/>
            <person name="Nielsen J."/>
        </authorList>
    </citation>
    <scope>NUCLEOTIDE SEQUENCE [LARGE SCALE GENOMIC DNA]</scope>
    <source>
        <strain evidence="10">IBT 4502</strain>
    </source>
</reference>
<dbReference type="GO" id="GO:0022857">
    <property type="term" value="F:transmembrane transporter activity"/>
    <property type="evidence" value="ECO:0007669"/>
    <property type="project" value="InterPro"/>
</dbReference>
<dbReference type="AlphaFoldDB" id="A0A1V6N823"/>
<evidence type="ECO:0000256" key="7">
    <source>
        <dbReference type="SAM" id="Phobius"/>
    </source>
</evidence>
<dbReference type="Pfam" id="PF07690">
    <property type="entry name" value="MFS_1"/>
    <property type="match status" value="1"/>
</dbReference>
<evidence type="ECO:0000259" key="8">
    <source>
        <dbReference type="PROSITE" id="PS50850"/>
    </source>
</evidence>
<dbReference type="PROSITE" id="PS50850">
    <property type="entry name" value="MFS"/>
    <property type="match status" value="1"/>
</dbReference>
<dbReference type="GO" id="GO:0005886">
    <property type="term" value="C:plasma membrane"/>
    <property type="evidence" value="ECO:0007669"/>
    <property type="project" value="TreeGrafter"/>
</dbReference>
<comment type="subcellular location">
    <subcellularLocation>
        <location evidence="1">Membrane</location>
        <topology evidence="1">Multi-pass membrane protein</topology>
    </subcellularLocation>
</comment>
<feature type="region of interest" description="Disordered" evidence="6">
    <location>
        <begin position="1"/>
        <end position="40"/>
    </location>
</feature>
<evidence type="ECO:0000256" key="4">
    <source>
        <dbReference type="ARBA" id="ARBA00022989"/>
    </source>
</evidence>
<feature type="transmembrane region" description="Helical" evidence="7">
    <location>
        <begin position="223"/>
        <end position="245"/>
    </location>
</feature>
<feature type="transmembrane region" description="Helical" evidence="7">
    <location>
        <begin position="101"/>
        <end position="122"/>
    </location>
</feature>
<sequence>MSTPASHPEFSKNETGNPPDSTRPRNKERGSVDTEGSDDLNQDLNQELNLEYATSFRLIIIMATLSLSTLIAALDLISIMDTQRTGIVATAIPKVTSDFHALSDIGWYSGACFLLVGTTSAPWGKMYKYFSAQWTYMTALALYLIGSIVAATAPNSIALIVGRALQGWGCAGTLGGSVLIINFTAHPKARPLLIGLWMGVFMIATTIGPLIGGVFTTEVTWRWCFWVNLPVGGTALILQFLFLRMPKHIKPTPASWKEILLHLDFSGWSLLFVSVICLTLALEWGGMGKLWSDGSVIATLTMWVALTIAFIVVEWFQGEYAIMPLEMLSARATWSQLLYAFIANLANFQILFYLPIYFQAVHGMTAIKSGVYCLPFMAFYTFGAIVSGGIVGKTRLLQPVEFISGLIAVLGAALIYCIDVDTSKAWYIGAQIPLGLGIGLGNQVPVTALQGFATPKTVAATMGVAFMAQSISGAYFVSAANSIFDNYLLQTLARIAPQIDAAEILYIGVSEVASVYKGEQLTLVREAYMAGIKDVFAFALAGTALTVVLALLIPFKRLPSHETKEAEDKEAAVKGP</sequence>
<feature type="transmembrane region" description="Helical" evidence="7">
    <location>
        <begin position="535"/>
        <end position="555"/>
    </location>
</feature>
<dbReference type="InterPro" id="IPR011701">
    <property type="entry name" value="MFS"/>
</dbReference>
<feature type="transmembrane region" description="Helical" evidence="7">
    <location>
        <begin position="165"/>
        <end position="185"/>
    </location>
</feature>
<feature type="transmembrane region" description="Helical" evidence="7">
    <location>
        <begin position="337"/>
        <end position="358"/>
    </location>
</feature>
<name>A0A1V6N823_PENPO</name>
<feature type="transmembrane region" description="Helical" evidence="7">
    <location>
        <begin position="370"/>
        <end position="390"/>
    </location>
</feature>
<dbReference type="OrthoDB" id="10021397at2759"/>
<keyword evidence="3 7" id="KW-0812">Transmembrane</keyword>
<dbReference type="CDD" id="cd17502">
    <property type="entry name" value="MFS_Azr1_MDR_like"/>
    <property type="match status" value="1"/>
</dbReference>
<feature type="compositionally biased region" description="Basic and acidic residues" evidence="6">
    <location>
        <begin position="22"/>
        <end position="32"/>
    </location>
</feature>
<organism evidence="9 10">
    <name type="scientific">Penicillium polonicum</name>
    <dbReference type="NCBI Taxonomy" id="60169"/>
    <lineage>
        <taxon>Eukaryota</taxon>
        <taxon>Fungi</taxon>
        <taxon>Dikarya</taxon>
        <taxon>Ascomycota</taxon>
        <taxon>Pezizomycotina</taxon>
        <taxon>Eurotiomycetes</taxon>
        <taxon>Eurotiomycetidae</taxon>
        <taxon>Eurotiales</taxon>
        <taxon>Aspergillaceae</taxon>
        <taxon>Penicillium</taxon>
    </lineage>
</organism>
<evidence type="ECO:0000256" key="5">
    <source>
        <dbReference type="ARBA" id="ARBA00023136"/>
    </source>
</evidence>
<feature type="transmembrane region" description="Helical" evidence="7">
    <location>
        <begin position="296"/>
        <end position="317"/>
    </location>
</feature>
<evidence type="ECO:0000256" key="6">
    <source>
        <dbReference type="SAM" id="MobiDB-lite"/>
    </source>
</evidence>
<dbReference type="PANTHER" id="PTHR23501">
    <property type="entry name" value="MAJOR FACILITATOR SUPERFAMILY"/>
    <property type="match status" value="1"/>
</dbReference>
<feature type="transmembrane region" description="Helical" evidence="7">
    <location>
        <begin position="265"/>
        <end position="284"/>
    </location>
</feature>
<evidence type="ECO:0000313" key="9">
    <source>
        <dbReference type="EMBL" id="OQD60851.1"/>
    </source>
</evidence>
<comment type="caution">
    <text evidence="9">The sequence shown here is derived from an EMBL/GenBank/DDBJ whole genome shotgun (WGS) entry which is preliminary data.</text>
</comment>
<dbReference type="InterPro" id="IPR036259">
    <property type="entry name" value="MFS_trans_sf"/>
</dbReference>